<dbReference type="PANTHER" id="PTHR23150:SF19">
    <property type="entry name" value="FORMYLGLYCINE-GENERATING ENZYME"/>
    <property type="match status" value="1"/>
</dbReference>
<evidence type="ECO:0000259" key="1">
    <source>
        <dbReference type="Pfam" id="PF03781"/>
    </source>
</evidence>
<accession>A0AAW6P8U6</accession>
<dbReference type="SUPFAM" id="SSF56436">
    <property type="entry name" value="C-type lectin-like"/>
    <property type="match status" value="1"/>
</dbReference>
<sequence length="282" mass="31110">AREGRPRHEGTPMRKALIIALPLLLVAIALGAWLPRSDPSLAPETVSLTSREYRFRPAGDYWRDARPVDAPLRSERLVPRFAVMKYQVSRAEYARCVDAGACLALDGQAATPGADLPLTGASLLDAQLYAEWLSKRTGQRWRLPSDEEWAFFAGSRWADDALRIDDDGRNPARRWLARYRFEAAAASEGPARAQPRGSHGLNELGVADLAGNVWEWTQSCHTRVSLDADGAEKSRVETCSIRIAEGRHRAAINEFVRDARGGGCSAGQPPDNLGFRLVRELP</sequence>
<dbReference type="Proteomes" id="UP001220662">
    <property type="component" value="Unassembled WGS sequence"/>
</dbReference>
<organism evidence="2 3">
    <name type="scientific">Pseudomonas citronellolis</name>
    <dbReference type="NCBI Taxonomy" id="53408"/>
    <lineage>
        <taxon>Bacteria</taxon>
        <taxon>Pseudomonadati</taxon>
        <taxon>Pseudomonadota</taxon>
        <taxon>Gammaproteobacteria</taxon>
        <taxon>Pseudomonadales</taxon>
        <taxon>Pseudomonadaceae</taxon>
        <taxon>Pseudomonas</taxon>
    </lineage>
</organism>
<dbReference type="InterPro" id="IPR005532">
    <property type="entry name" value="SUMF_dom"/>
</dbReference>
<gene>
    <name evidence="2" type="ORF">P3W55_17960</name>
</gene>
<proteinExistence type="predicted"/>
<dbReference type="GO" id="GO:0120147">
    <property type="term" value="F:formylglycine-generating oxidase activity"/>
    <property type="evidence" value="ECO:0007669"/>
    <property type="project" value="TreeGrafter"/>
</dbReference>
<reference evidence="2" key="1">
    <citation type="submission" date="2023-03" db="EMBL/GenBank/DDBJ databases">
        <title>Draft assemblies of triclosan tolerant bacteria isolated from returned activated sludge.</title>
        <authorList>
            <person name="Van Hamelsveld S."/>
        </authorList>
    </citation>
    <scope>NUCLEOTIDE SEQUENCE</scope>
    <source>
        <strain evidence="2">GW210015_S63</strain>
    </source>
</reference>
<evidence type="ECO:0000313" key="2">
    <source>
        <dbReference type="EMBL" id="MDF3843602.1"/>
    </source>
</evidence>
<dbReference type="InterPro" id="IPR051043">
    <property type="entry name" value="Sulfatase_Mod_Factor_Kinase"/>
</dbReference>
<feature type="non-terminal residue" evidence="2">
    <location>
        <position position="1"/>
    </location>
</feature>
<dbReference type="EMBL" id="JARJLR010000290">
    <property type="protein sequence ID" value="MDF3843602.1"/>
    <property type="molecule type" value="Genomic_DNA"/>
</dbReference>
<name>A0AAW6P8U6_9PSED</name>
<feature type="domain" description="Sulfatase-modifying factor enzyme-like" evidence="1">
    <location>
        <begin position="63"/>
        <end position="279"/>
    </location>
</feature>
<comment type="caution">
    <text evidence="2">The sequence shown here is derived from an EMBL/GenBank/DDBJ whole genome shotgun (WGS) entry which is preliminary data.</text>
</comment>
<dbReference type="RefSeq" id="WP_276215129.1">
    <property type="nucleotide sequence ID" value="NZ_JARJLR010000290.1"/>
</dbReference>
<dbReference type="Gene3D" id="3.90.1580.10">
    <property type="entry name" value="paralog of FGE (formylglycine-generating enzyme)"/>
    <property type="match status" value="1"/>
</dbReference>
<dbReference type="AlphaFoldDB" id="A0AAW6P8U6"/>
<protein>
    <submittedName>
        <fullName evidence="2">SUMF1/EgtB/PvdO family nonheme iron enzyme</fullName>
    </submittedName>
</protein>
<dbReference type="PANTHER" id="PTHR23150">
    <property type="entry name" value="SULFATASE MODIFYING FACTOR 1, 2"/>
    <property type="match status" value="1"/>
</dbReference>
<dbReference type="InterPro" id="IPR042095">
    <property type="entry name" value="SUMF_sf"/>
</dbReference>
<dbReference type="InterPro" id="IPR016187">
    <property type="entry name" value="CTDL_fold"/>
</dbReference>
<evidence type="ECO:0000313" key="3">
    <source>
        <dbReference type="Proteomes" id="UP001220662"/>
    </source>
</evidence>
<dbReference type="Pfam" id="PF03781">
    <property type="entry name" value="FGE-sulfatase"/>
    <property type="match status" value="1"/>
</dbReference>